<gene>
    <name evidence="1" type="ORF">SAMN05421848_1687</name>
</gene>
<proteinExistence type="predicted"/>
<dbReference type="Proteomes" id="UP000199046">
    <property type="component" value="Unassembled WGS sequence"/>
</dbReference>
<keyword evidence="2" id="KW-1185">Reference proteome</keyword>
<name>A0A1I1JXC5_9GAMM</name>
<evidence type="ECO:0000313" key="1">
    <source>
        <dbReference type="EMBL" id="SFC50433.1"/>
    </source>
</evidence>
<protein>
    <submittedName>
        <fullName evidence="1">Uncharacterized protein</fullName>
    </submittedName>
</protein>
<dbReference type="EMBL" id="FOLY01000003">
    <property type="protein sequence ID" value="SFC50433.1"/>
    <property type="molecule type" value="Genomic_DNA"/>
</dbReference>
<organism evidence="1 2">
    <name type="scientific">Kushneria avicenniae</name>
    <dbReference type="NCBI Taxonomy" id="402385"/>
    <lineage>
        <taxon>Bacteria</taxon>
        <taxon>Pseudomonadati</taxon>
        <taxon>Pseudomonadota</taxon>
        <taxon>Gammaproteobacteria</taxon>
        <taxon>Oceanospirillales</taxon>
        <taxon>Halomonadaceae</taxon>
        <taxon>Kushneria</taxon>
    </lineage>
</organism>
<sequence>MMDKVSGYNTTRLELTLREDTPEAREALVKSLTPLMRKCGREITYRMKGRYGTHVERDEVPSFYRFHQGRLEIVMGGVLPGESLYMTRATLEALGARVPDTVQAQLKLRNQVIDALMLLPSSVIHALDSAKGFGSDRFLRQECSFSMEVQIDLDAVWDMLFGRTLRPGVLNGAVLESDANDFFNKQPLRVVGFSDGHIEANNSGIGRHLTGRIYLLPEKIDPANTPDCGRALVRWSSPELRAALLNALPGNLPKLVNHVELEQEERFSPWYSRGGWQTVFPEGAGKGQREACTAEEKIHTRTIVHWIRAGCNSDSPDETSCARLKRLRDSALENAMNCSIGKI</sequence>
<accession>A0A1I1JXC5</accession>
<reference evidence="2" key="1">
    <citation type="submission" date="2016-10" db="EMBL/GenBank/DDBJ databases">
        <authorList>
            <person name="Varghese N."/>
            <person name="Submissions S."/>
        </authorList>
    </citation>
    <scope>NUCLEOTIDE SEQUENCE [LARGE SCALE GENOMIC DNA]</scope>
    <source>
        <strain evidence="2">DSM 23439</strain>
    </source>
</reference>
<evidence type="ECO:0000313" key="2">
    <source>
        <dbReference type="Proteomes" id="UP000199046"/>
    </source>
</evidence>
<dbReference type="AlphaFoldDB" id="A0A1I1JXC5"/>